<dbReference type="InterPro" id="IPR007016">
    <property type="entry name" value="O-antigen_ligase-rel_domated"/>
</dbReference>
<organism evidence="7 8">
    <name type="scientific">Megamonas hypermegale</name>
    <dbReference type="NCBI Taxonomy" id="158847"/>
    <lineage>
        <taxon>Bacteria</taxon>
        <taxon>Bacillati</taxon>
        <taxon>Bacillota</taxon>
        <taxon>Negativicutes</taxon>
        <taxon>Selenomonadales</taxon>
        <taxon>Selenomonadaceae</taxon>
        <taxon>Megamonas</taxon>
    </lineage>
</organism>
<dbReference type="Proteomes" id="UP000780768">
    <property type="component" value="Unassembled WGS sequence"/>
</dbReference>
<evidence type="ECO:0000256" key="1">
    <source>
        <dbReference type="ARBA" id="ARBA00004141"/>
    </source>
</evidence>
<feature type="transmembrane region" description="Helical" evidence="5">
    <location>
        <begin position="203"/>
        <end position="221"/>
    </location>
</feature>
<feature type="transmembrane region" description="Helical" evidence="5">
    <location>
        <begin position="147"/>
        <end position="169"/>
    </location>
</feature>
<name>A0A921L757_9FIRM</name>
<feature type="transmembrane region" description="Helical" evidence="5">
    <location>
        <begin position="307"/>
        <end position="332"/>
    </location>
</feature>
<comment type="subcellular location">
    <subcellularLocation>
        <location evidence="1">Membrane</location>
        <topology evidence="1">Multi-pass membrane protein</topology>
    </subcellularLocation>
</comment>
<dbReference type="EMBL" id="DYVR01000050">
    <property type="protein sequence ID" value="HJF84358.1"/>
    <property type="molecule type" value="Genomic_DNA"/>
</dbReference>
<dbReference type="AlphaFoldDB" id="A0A921L757"/>
<dbReference type="InterPro" id="IPR051533">
    <property type="entry name" value="WaaL-like"/>
</dbReference>
<feature type="transmembrane region" description="Helical" evidence="5">
    <location>
        <begin position="268"/>
        <end position="287"/>
    </location>
</feature>
<proteinExistence type="predicted"/>
<feature type="transmembrane region" description="Helical" evidence="5">
    <location>
        <begin position="27"/>
        <end position="58"/>
    </location>
</feature>
<evidence type="ECO:0000256" key="2">
    <source>
        <dbReference type="ARBA" id="ARBA00022692"/>
    </source>
</evidence>
<protein>
    <submittedName>
        <fullName evidence="7">O-antigen ligase family protein</fullName>
    </submittedName>
</protein>
<keyword evidence="7" id="KW-0436">Ligase</keyword>
<evidence type="ECO:0000259" key="6">
    <source>
        <dbReference type="Pfam" id="PF04932"/>
    </source>
</evidence>
<gene>
    <name evidence="7" type="ORF">K8V65_01650</name>
</gene>
<accession>A0A921L757</accession>
<keyword evidence="2 5" id="KW-0812">Transmembrane</keyword>
<evidence type="ECO:0000256" key="4">
    <source>
        <dbReference type="ARBA" id="ARBA00023136"/>
    </source>
</evidence>
<reference evidence="7" key="1">
    <citation type="journal article" date="2021" name="PeerJ">
        <title>Extensive microbial diversity within the chicken gut microbiome revealed by metagenomics and culture.</title>
        <authorList>
            <person name="Gilroy R."/>
            <person name="Ravi A."/>
            <person name="Getino M."/>
            <person name="Pursley I."/>
            <person name="Horton D.L."/>
            <person name="Alikhan N.F."/>
            <person name="Baker D."/>
            <person name="Gharbi K."/>
            <person name="Hall N."/>
            <person name="Watson M."/>
            <person name="Adriaenssens E.M."/>
            <person name="Foster-Nyarko E."/>
            <person name="Jarju S."/>
            <person name="Secka A."/>
            <person name="Antonio M."/>
            <person name="Oren A."/>
            <person name="Chaudhuri R.R."/>
            <person name="La Ragione R."/>
            <person name="Hildebrand F."/>
            <person name="Pallen M.J."/>
        </authorList>
    </citation>
    <scope>NUCLEOTIDE SEQUENCE</scope>
    <source>
        <strain evidence="7">7318</strain>
    </source>
</reference>
<feature type="domain" description="O-antigen ligase-related" evidence="6">
    <location>
        <begin position="233"/>
        <end position="369"/>
    </location>
</feature>
<evidence type="ECO:0000313" key="7">
    <source>
        <dbReference type="EMBL" id="HJF84358.1"/>
    </source>
</evidence>
<comment type="caution">
    <text evidence="7">The sequence shown here is derived from an EMBL/GenBank/DDBJ whole genome shotgun (WGS) entry which is preliminary data.</text>
</comment>
<feature type="transmembrane region" description="Helical" evidence="5">
    <location>
        <begin position="233"/>
        <end position="262"/>
    </location>
</feature>
<feature type="transmembrane region" description="Helical" evidence="5">
    <location>
        <begin position="413"/>
        <end position="434"/>
    </location>
</feature>
<sequence length="439" mass="49608">MTAEKTVGEDVNIFKKNRFNNDCKRTMFYIVAALLFMLPFSYEISSLLLVAGWLVYIYKSVRGFFEWERTPFDFPIAIFVVISFLSVFVSPDPAFSFYNCYNLVGRYVLTYYLVVQSLNSKDIKQVRILPDKNKHIVRVALLEQVKILLYVMCLSLLIVIVYGFLQAFLGIGLTAEAMVWTDNAMFPGLKTRVFSTWQNPNLLGGYLDFVLGLLMGVFVVIKNKNVRIAVGILFCLAAFCLTLTYARGACISIAAVMAVYGALYNRRILIGLIFLAAVLLISDTALVERLTSVFTKLDTSSEMRLAFWESTIAMILDHPLLGIGWGAYFMVYPTYDYYMQGNFIKIVHAHNMYLNFMAEIGLFGFVSFMVYYFGIIYKAFKTQIADIEPLNKGVMLGIGLGMSALALNGLTDYVMFNTELSMLIWLFSGIAVILGKKSV</sequence>
<evidence type="ECO:0000313" key="8">
    <source>
        <dbReference type="Proteomes" id="UP000780768"/>
    </source>
</evidence>
<keyword evidence="4 5" id="KW-0472">Membrane</keyword>
<evidence type="ECO:0000256" key="5">
    <source>
        <dbReference type="SAM" id="Phobius"/>
    </source>
</evidence>
<dbReference type="RefSeq" id="WP_303997985.1">
    <property type="nucleotide sequence ID" value="NZ_DXWG01000032.1"/>
</dbReference>
<dbReference type="Pfam" id="PF04932">
    <property type="entry name" value="Wzy_C"/>
    <property type="match status" value="1"/>
</dbReference>
<feature type="transmembrane region" description="Helical" evidence="5">
    <location>
        <begin position="352"/>
        <end position="377"/>
    </location>
</feature>
<reference evidence="7" key="2">
    <citation type="submission" date="2021-09" db="EMBL/GenBank/DDBJ databases">
        <authorList>
            <person name="Gilroy R."/>
        </authorList>
    </citation>
    <scope>NUCLEOTIDE SEQUENCE</scope>
    <source>
        <strain evidence="7">7318</strain>
    </source>
</reference>
<dbReference type="PANTHER" id="PTHR37422:SF13">
    <property type="entry name" value="LIPOPOLYSACCHARIDE BIOSYNTHESIS PROTEIN PA4999-RELATED"/>
    <property type="match status" value="1"/>
</dbReference>
<dbReference type="GO" id="GO:0016874">
    <property type="term" value="F:ligase activity"/>
    <property type="evidence" value="ECO:0007669"/>
    <property type="project" value="UniProtKB-KW"/>
</dbReference>
<feature type="transmembrane region" description="Helical" evidence="5">
    <location>
        <begin position="70"/>
        <end position="89"/>
    </location>
</feature>
<dbReference type="GO" id="GO:0016020">
    <property type="term" value="C:membrane"/>
    <property type="evidence" value="ECO:0007669"/>
    <property type="project" value="UniProtKB-SubCell"/>
</dbReference>
<evidence type="ECO:0000256" key="3">
    <source>
        <dbReference type="ARBA" id="ARBA00022989"/>
    </source>
</evidence>
<dbReference type="PANTHER" id="PTHR37422">
    <property type="entry name" value="TEICHURONIC ACID BIOSYNTHESIS PROTEIN TUAE"/>
    <property type="match status" value="1"/>
</dbReference>
<keyword evidence="3 5" id="KW-1133">Transmembrane helix</keyword>